<reference evidence="3" key="1">
    <citation type="submission" date="2025-08" db="UniProtKB">
        <authorList>
            <consortium name="RefSeq"/>
        </authorList>
    </citation>
    <scope>IDENTIFICATION</scope>
    <source>
        <tissue evidence="3">Whole body</tissue>
    </source>
</reference>
<dbReference type="SUPFAM" id="SSF53649">
    <property type="entry name" value="Alkaline phosphatase-like"/>
    <property type="match status" value="1"/>
</dbReference>
<keyword evidence="1" id="KW-0812">Transmembrane</keyword>
<dbReference type="Proteomes" id="UP000694925">
    <property type="component" value="Unplaced"/>
</dbReference>
<dbReference type="KEGG" id="ccal:108624680"/>
<sequence length="708" mass="82795">MTENFHDEVSSRCTIITTMRGVQCKKSLQRLKRYFFFVTTFRIVFRGSKKAKDNERSTDVELDNKIFKGRLHLRRWLIALLILLFITLIILNTYSMDQFRAIRYGAIINDSAQENYVAELKSTYSGFLVNSNACRIPYVDPFDSKMLPFYKKMDPLICKHGSHLPLVDSNNTAIYINPNAISHFYNDSKEINCCWRAIHRVQHEDNDVKYDTECHKFVNSATITDTEYVKVECSQNKTMVYKDVFAFLPRFPSLEKKYKKKKTDYLNVLIIGIDSVSRNNFHRMMPKTVEMLKKYGAVELLGYTKVGENTFPNLVPVYSGLSISELEKLCWPKRDKTFDDCPFIWQNFSASGYRTIFAEDACSISTFNYLKRGFRDPPTDYYLRPYCIASEKEIGNTRPLNAMLCLGTRKWYDQLLSYAKKAAIQFIDDPYFAISWQTSLTHDYWTYPQWGDQSYADFVAEMFNEKLLEKTVLIFMSDHGMRWGPFRQTYQGRMEDSLPFLFIMAPRWWRAKHEVAWANLRRNTRRLTTPYDLHETLKDLLDYKNLKESSLKNRTKATSAGKQLPRGISLFLPIPDYRTCATAGIPSRWCMCHNSYEISTDDNNVRDMAFYLVSTLNEMLKKFAQCAILKLKEIRNAKAWKYEDDDRVVDYTIVIETEPGNAIFEATIRHETNKTDSELVGAVSRLNLYGQQSACVNDYNMRLYCYCL</sequence>
<dbReference type="InterPro" id="IPR017850">
    <property type="entry name" value="Alkaline_phosphatase_core_sf"/>
</dbReference>
<evidence type="ECO:0000313" key="3">
    <source>
        <dbReference type="RefSeq" id="XP_017879638.1"/>
    </source>
</evidence>
<keyword evidence="2" id="KW-1185">Reference proteome</keyword>
<dbReference type="Gene3D" id="3.40.720.10">
    <property type="entry name" value="Alkaline Phosphatase, subunit A"/>
    <property type="match status" value="1"/>
</dbReference>
<protein>
    <submittedName>
        <fullName evidence="3">Uncharacterized protein LOC108624680 isoform X1</fullName>
    </submittedName>
</protein>
<accession>A0AAJ7IXN3</accession>
<organism evidence="2 3">
    <name type="scientific">Ceratina calcarata</name>
    <dbReference type="NCBI Taxonomy" id="156304"/>
    <lineage>
        <taxon>Eukaryota</taxon>
        <taxon>Metazoa</taxon>
        <taxon>Ecdysozoa</taxon>
        <taxon>Arthropoda</taxon>
        <taxon>Hexapoda</taxon>
        <taxon>Insecta</taxon>
        <taxon>Pterygota</taxon>
        <taxon>Neoptera</taxon>
        <taxon>Endopterygota</taxon>
        <taxon>Hymenoptera</taxon>
        <taxon>Apocrita</taxon>
        <taxon>Aculeata</taxon>
        <taxon>Apoidea</taxon>
        <taxon>Anthophila</taxon>
        <taxon>Apidae</taxon>
        <taxon>Ceratina</taxon>
        <taxon>Zadontomerus</taxon>
    </lineage>
</organism>
<dbReference type="Pfam" id="PF02995">
    <property type="entry name" value="DUF229"/>
    <property type="match status" value="1"/>
</dbReference>
<name>A0AAJ7IXN3_9HYME</name>
<proteinExistence type="predicted"/>
<dbReference type="InterPro" id="IPR004245">
    <property type="entry name" value="DUF229"/>
</dbReference>
<feature type="transmembrane region" description="Helical" evidence="1">
    <location>
        <begin position="76"/>
        <end position="94"/>
    </location>
</feature>
<dbReference type="AlphaFoldDB" id="A0AAJ7IXN3"/>
<keyword evidence="1" id="KW-0472">Membrane</keyword>
<dbReference type="PANTHER" id="PTHR10974">
    <property type="entry name" value="FI08016P-RELATED"/>
    <property type="match status" value="1"/>
</dbReference>
<dbReference type="GeneID" id="108624680"/>
<keyword evidence="1" id="KW-1133">Transmembrane helix</keyword>
<evidence type="ECO:0000256" key="1">
    <source>
        <dbReference type="SAM" id="Phobius"/>
    </source>
</evidence>
<gene>
    <name evidence="3" type="primary">LOC108624680</name>
</gene>
<dbReference type="GO" id="GO:0005615">
    <property type="term" value="C:extracellular space"/>
    <property type="evidence" value="ECO:0007669"/>
    <property type="project" value="TreeGrafter"/>
</dbReference>
<evidence type="ECO:0000313" key="2">
    <source>
        <dbReference type="Proteomes" id="UP000694925"/>
    </source>
</evidence>
<dbReference type="CDD" id="cd16021">
    <property type="entry name" value="ALP_like"/>
    <property type="match status" value="1"/>
</dbReference>
<dbReference type="RefSeq" id="XP_017879638.1">
    <property type="nucleotide sequence ID" value="XM_018024149.2"/>
</dbReference>
<dbReference type="FunFam" id="3.40.720.10:FF:000017">
    <property type="entry name" value="Predicted protein"/>
    <property type="match status" value="1"/>
</dbReference>
<dbReference type="PANTHER" id="PTHR10974:SF1">
    <property type="entry name" value="FI08016P-RELATED"/>
    <property type="match status" value="1"/>
</dbReference>